<evidence type="ECO:0000256" key="1">
    <source>
        <dbReference type="ARBA" id="ARBA00001947"/>
    </source>
</evidence>
<dbReference type="AlphaFoldDB" id="A0AAW9SLG7"/>
<reference evidence="11" key="1">
    <citation type="submission" date="2023-05" db="EMBL/GenBank/DDBJ databases">
        <authorList>
            <person name="Du J."/>
        </authorList>
    </citation>
    <scope>NUCLEOTIDE SEQUENCE</scope>
    <source>
        <strain evidence="11">UMB1064</strain>
    </source>
</reference>
<comment type="caution">
    <text evidence="11">The sequence shown here is derived from an EMBL/GenBank/DDBJ whole genome shotgun (WGS) entry which is preliminary data.</text>
</comment>
<evidence type="ECO:0000259" key="9">
    <source>
        <dbReference type="Pfam" id="PF01431"/>
    </source>
</evidence>
<dbReference type="InterPro" id="IPR018497">
    <property type="entry name" value="Peptidase_M13_C"/>
</dbReference>
<dbReference type="Pfam" id="PF01431">
    <property type="entry name" value="Peptidase_M13"/>
    <property type="match status" value="1"/>
</dbReference>
<accession>A0AAW9SLG7</accession>
<keyword evidence="4" id="KW-0479">Metal-binding</keyword>
<keyword evidence="3" id="KW-0645">Protease</keyword>
<dbReference type="EC" id="3.4.24.-" evidence="11"/>
<comment type="cofactor">
    <cofactor evidence="1">
        <name>Zn(2+)</name>
        <dbReference type="ChEBI" id="CHEBI:29105"/>
    </cofactor>
</comment>
<dbReference type="GO" id="GO:0046872">
    <property type="term" value="F:metal ion binding"/>
    <property type="evidence" value="ECO:0007669"/>
    <property type="project" value="UniProtKB-KW"/>
</dbReference>
<keyword evidence="5 11" id="KW-0378">Hydrolase</keyword>
<keyword evidence="7" id="KW-0482">Metalloprotease</keyword>
<dbReference type="PROSITE" id="PS51885">
    <property type="entry name" value="NEPRILYSIN"/>
    <property type="match status" value="1"/>
</dbReference>
<evidence type="ECO:0000256" key="3">
    <source>
        <dbReference type="ARBA" id="ARBA00022670"/>
    </source>
</evidence>
<dbReference type="RefSeq" id="WP_284826735.1">
    <property type="nucleotide sequence ID" value="NZ_JASOOY020000033.1"/>
</dbReference>
<evidence type="ECO:0000256" key="4">
    <source>
        <dbReference type="ARBA" id="ARBA00022723"/>
    </source>
</evidence>
<dbReference type="GO" id="GO:0005886">
    <property type="term" value="C:plasma membrane"/>
    <property type="evidence" value="ECO:0007669"/>
    <property type="project" value="TreeGrafter"/>
</dbReference>
<name>A0AAW9SLG7_CORAY</name>
<dbReference type="Pfam" id="PF05649">
    <property type="entry name" value="Peptidase_M13_N"/>
    <property type="match status" value="1"/>
</dbReference>
<dbReference type="GO" id="GO:0016485">
    <property type="term" value="P:protein processing"/>
    <property type="evidence" value="ECO:0007669"/>
    <property type="project" value="TreeGrafter"/>
</dbReference>
<gene>
    <name evidence="11" type="ORF">QP460_010330</name>
</gene>
<evidence type="ECO:0000256" key="2">
    <source>
        <dbReference type="ARBA" id="ARBA00007357"/>
    </source>
</evidence>
<comment type="similarity">
    <text evidence="2">Belongs to the peptidase M13 family.</text>
</comment>
<dbReference type="SUPFAM" id="SSF55486">
    <property type="entry name" value="Metalloproteases ('zincins'), catalytic domain"/>
    <property type="match status" value="1"/>
</dbReference>
<feature type="compositionally biased region" description="Polar residues" evidence="8">
    <location>
        <begin position="1"/>
        <end position="21"/>
    </location>
</feature>
<dbReference type="Proteomes" id="UP001223646">
    <property type="component" value="Unassembled WGS sequence"/>
</dbReference>
<feature type="domain" description="Peptidase M13 N-terminal" evidence="10">
    <location>
        <begin position="22"/>
        <end position="410"/>
    </location>
</feature>
<evidence type="ECO:0000313" key="11">
    <source>
        <dbReference type="EMBL" id="MEO3717977.1"/>
    </source>
</evidence>
<protein>
    <submittedName>
        <fullName evidence="11">M13-type metalloendopeptidase</fullName>
        <ecNumber evidence="11">3.4.24.-</ecNumber>
    </submittedName>
</protein>
<dbReference type="PRINTS" id="PR00786">
    <property type="entry name" value="NEPRILYSIN"/>
</dbReference>
<dbReference type="Gene3D" id="1.10.1380.10">
    <property type="entry name" value="Neutral endopeptidase , domain2"/>
    <property type="match status" value="1"/>
</dbReference>
<dbReference type="InterPro" id="IPR042089">
    <property type="entry name" value="Peptidase_M13_dom_2"/>
</dbReference>
<dbReference type="GO" id="GO:0004222">
    <property type="term" value="F:metalloendopeptidase activity"/>
    <property type="evidence" value="ECO:0007669"/>
    <property type="project" value="InterPro"/>
</dbReference>
<evidence type="ECO:0000256" key="6">
    <source>
        <dbReference type="ARBA" id="ARBA00022833"/>
    </source>
</evidence>
<dbReference type="EMBL" id="JASOOY020000033">
    <property type="protein sequence ID" value="MEO3717977.1"/>
    <property type="molecule type" value="Genomic_DNA"/>
</dbReference>
<dbReference type="InterPro" id="IPR000718">
    <property type="entry name" value="Peptidase_M13"/>
</dbReference>
<dbReference type="PANTHER" id="PTHR11733">
    <property type="entry name" value="ZINC METALLOPROTEASE FAMILY M13 NEPRILYSIN-RELATED"/>
    <property type="match status" value="1"/>
</dbReference>
<evidence type="ECO:0000256" key="5">
    <source>
        <dbReference type="ARBA" id="ARBA00022801"/>
    </source>
</evidence>
<evidence type="ECO:0000256" key="7">
    <source>
        <dbReference type="ARBA" id="ARBA00023049"/>
    </source>
</evidence>
<dbReference type="InterPro" id="IPR008753">
    <property type="entry name" value="Peptidase_M13_N"/>
</dbReference>
<feature type="domain" description="Peptidase M13 C-terminal" evidence="9">
    <location>
        <begin position="461"/>
        <end position="674"/>
    </location>
</feature>
<dbReference type="CDD" id="cd08662">
    <property type="entry name" value="M13"/>
    <property type="match status" value="1"/>
</dbReference>
<dbReference type="PANTHER" id="PTHR11733:SF167">
    <property type="entry name" value="FI17812P1-RELATED"/>
    <property type="match status" value="1"/>
</dbReference>
<proteinExistence type="inferred from homology"/>
<dbReference type="InterPro" id="IPR024079">
    <property type="entry name" value="MetalloPept_cat_dom_sf"/>
</dbReference>
<dbReference type="Gene3D" id="3.40.390.10">
    <property type="entry name" value="Collagenase (Catalytic Domain)"/>
    <property type="match status" value="1"/>
</dbReference>
<sequence length="677" mass="74890">MTNSTNTETQSATSQFSTTPRPQDDLYLATNGGWISNHVIPADRPIDGAFYKLRDEAEENVRELITTAADADPNSRVARLYNSFMDEAAINNAGAAPLAQDLEMIASAENAHELALALGHLDRLGVGGALGYWVEKDSGSDLDTLYLLQSGLGLPDEAYYREPGHADTLAAYEQHVAAMLKLLSSHDDGAGELSTALAAFELVDPAAAAARIVAFEKRIAAGHWNVVDTRDALKTYNKTAIADLPTGFPVAEWLAATGVNKTNQTAIDTIVVMMPSYFEHLSKLWQDTDLADLRLWALWRVLHQRAAYLSDDFSAESFNFYGRTLQGSTEQRARWKRGVAFADGAVGHDVGKLYVEKHFPPEYKEQVLELVDYLLAAYRERISELPWMTKATQERALEKLSLFKAKIGYPERWRDYSAMELGNSLMENARAASAFAHDYEVAKLGTPANRDEWHGTPQTVNAFYNPVVNDITFPAAILQSPFFSPDASPAENFGGIGAVIGHEIGHGFDDQGSQYDGHGNLHQWWTDEDRAAFEKLTSALVDQYEGLVPQALREQAEEGADLPGVNGRFTLGENIGDLGGLGIAVVAFRRFLAARGKELGLEDTPETYRDLFKQWALVWRSKIRPEFARQLLAIDPHSPAEFRCNVIASNIDEFHEAFGTSAGDGMWREPNERVNIW</sequence>
<keyword evidence="6" id="KW-0862">Zinc</keyword>
<organism evidence="11 12">
    <name type="scientific">Corynebacterium amycolatum</name>
    <dbReference type="NCBI Taxonomy" id="43765"/>
    <lineage>
        <taxon>Bacteria</taxon>
        <taxon>Bacillati</taxon>
        <taxon>Actinomycetota</taxon>
        <taxon>Actinomycetes</taxon>
        <taxon>Mycobacteriales</taxon>
        <taxon>Corynebacteriaceae</taxon>
        <taxon>Corynebacterium</taxon>
    </lineage>
</organism>
<reference evidence="11" key="2">
    <citation type="submission" date="2024-05" db="EMBL/GenBank/DDBJ databases">
        <authorList>
            <person name="Wolfe A."/>
        </authorList>
    </citation>
    <scope>NUCLEOTIDE SEQUENCE</scope>
    <source>
        <strain evidence="11">UMB1064</strain>
    </source>
</reference>
<feature type="region of interest" description="Disordered" evidence="8">
    <location>
        <begin position="1"/>
        <end position="23"/>
    </location>
</feature>
<evidence type="ECO:0000256" key="8">
    <source>
        <dbReference type="SAM" id="MobiDB-lite"/>
    </source>
</evidence>
<evidence type="ECO:0000313" key="12">
    <source>
        <dbReference type="Proteomes" id="UP001223646"/>
    </source>
</evidence>
<evidence type="ECO:0000259" key="10">
    <source>
        <dbReference type="Pfam" id="PF05649"/>
    </source>
</evidence>